<dbReference type="Proteomes" id="UP000239434">
    <property type="component" value="Unassembled WGS sequence"/>
</dbReference>
<sequence length="90" mass="9617">MFRAAVYLTIIVTLGAFVLSKILGLVLAFMGVNGICSLSAISRVFMFVVEGIPGLVTLFCIYFVFPDLGLSLTAVQAAIRKTSRSPDVGQ</sequence>
<evidence type="ECO:0000256" key="7">
    <source>
        <dbReference type="ARBA" id="ARBA00023136"/>
    </source>
</evidence>
<keyword evidence="5 8" id="KW-0812">Transmembrane</keyword>
<evidence type="ECO:0000256" key="5">
    <source>
        <dbReference type="ARBA" id="ARBA00022692"/>
    </source>
</evidence>
<keyword evidence="11" id="KW-1185">Reference proteome</keyword>
<name>A0A2S9ISY6_9HYPH</name>
<comment type="subcellular location">
    <subcellularLocation>
        <location evidence="1">Cell inner membrane</location>
        <topology evidence="1">Multi-pass membrane protein</topology>
    </subcellularLocation>
</comment>
<evidence type="ECO:0000313" key="10">
    <source>
        <dbReference type="EMBL" id="PRD43600.1"/>
    </source>
</evidence>
<evidence type="ECO:0000259" key="9">
    <source>
        <dbReference type="PROSITE" id="PS50928"/>
    </source>
</evidence>
<keyword evidence="6 8" id="KW-1133">Transmembrane helix</keyword>
<evidence type="ECO:0000313" key="11">
    <source>
        <dbReference type="Proteomes" id="UP000239434"/>
    </source>
</evidence>
<evidence type="ECO:0000256" key="8">
    <source>
        <dbReference type="SAM" id="Phobius"/>
    </source>
</evidence>
<dbReference type="GO" id="GO:0022857">
    <property type="term" value="F:transmembrane transporter activity"/>
    <property type="evidence" value="ECO:0007669"/>
    <property type="project" value="InterPro"/>
</dbReference>
<feature type="domain" description="ABC transmembrane type-1" evidence="9">
    <location>
        <begin position="6"/>
        <end position="90"/>
    </location>
</feature>
<evidence type="ECO:0000256" key="3">
    <source>
        <dbReference type="ARBA" id="ARBA00022448"/>
    </source>
</evidence>
<comment type="similarity">
    <text evidence="2">Belongs to the binding-protein-dependent transport system permease family. HisMQ subfamily.</text>
</comment>
<reference evidence="10 11" key="1">
    <citation type="submission" date="2018-02" db="EMBL/GenBank/DDBJ databases">
        <title>The draft genome of Phyllobacterium sp. 1N-3.</title>
        <authorList>
            <person name="Liu L."/>
            <person name="Li L."/>
            <person name="Zhang X."/>
            <person name="Wang T."/>
            <person name="Liang L."/>
        </authorList>
    </citation>
    <scope>NUCLEOTIDE SEQUENCE [LARGE SCALE GENOMIC DNA]</scope>
    <source>
        <strain evidence="10 11">1N-3</strain>
    </source>
</reference>
<feature type="transmembrane region" description="Helical" evidence="8">
    <location>
        <begin position="44"/>
        <end position="65"/>
    </location>
</feature>
<dbReference type="NCBIfam" id="TIGR01726">
    <property type="entry name" value="HEQRo_perm_3TM"/>
    <property type="match status" value="1"/>
</dbReference>
<evidence type="ECO:0000256" key="2">
    <source>
        <dbReference type="ARBA" id="ARBA00010072"/>
    </source>
</evidence>
<dbReference type="GO" id="GO:0043190">
    <property type="term" value="C:ATP-binding cassette (ABC) transporter complex"/>
    <property type="evidence" value="ECO:0007669"/>
    <property type="project" value="InterPro"/>
</dbReference>
<proteinExistence type="inferred from homology"/>
<dbReference type="SUPFAM" id="SSF161098">
    <property type="entry name" value="MetI-like"/>
    <property type="match status" value="1"/>
</dbReference>
<protein>
    <recommendedName>
        <fullName evidence="9">ABC transmembrane type-1 domain-containing protein</fullName>
    </recommendedName>
</protein>
<dbReference type="EMBL" id="PVBR01000006">
    <property type="protein sequence ID" value="PRD43600.1"/>
    <property type="molecule type" value="Genomic_DNA"/>
</dbReference>
<dbReference type="InterPro" id="IPR000515">
    <property type="entry name" value="MetI-like"/>
</dbReference>
<dbReference type="InterPro" id="IPR010065">
    <property type="entry name" value="AA_ABC_transptr_permease_3TM"/>
</dbReference>
<organism evidence="10 11">
    <name type="scientific">Phyllobacterium phragmitis</name>
    <dbReference type="NCBI Taxonomy" id="2670329"/>
    <lineage>
        <taxon>Bacteria</taxon>
        <taxon>Pseudomonadati</taxon>
        <taxon>Pseudomonadota</taxon>
        <taxon>Alphaproteobacteria</taxon>
        <taxon>Hyphomicrobiales</taxon>
        <taxon>Phyllobacteriaceae</taxon>
        <taxon>Phyllobacterium</taxon>
    </lineage>
</organism>
<dbReference type="PROSITE" id="PS50928">
    <property type="entry name" value="ABC_TM1"/>
    <property type="match status" value="1"/>
</dbReference>
<feature type="transmembrane region" description="Helical" evidence="8">
    <location>
        <begin position="6"/>
        <end position="32"/>
    </location>
</feature>
<keyword evidence="7 8" id="KW-0472">Membrane</keyword>
<keyword evidence="4" id="KW-1003">Cell membrane</keyword>
<dbReference type="InterPro" id="IPR035906">
    <property type="entry name" value="MetI-like_sf"/>
</dbReference>
<dbReference type="AlphaFoldDB" id="A0A2S9ISY6"/>
<evidence type="ECO:0000256" key="1">
    <source>
        <dbReference type="ARBA" id="ARBA00004429"/>
    </source>
</evidence>
<evidence type="ECO:0000256" key="4">
    <source>
        <dbReference type="ARBA" id="ARBA00022475"/>
    </source>
</evidence>
<keyword evidence="3" id="KW-0813">Transport</keyword>
<accession>A0A2S9ISY6</accession>
<gene>
    <name evidence="10" type="ORF">C5748_10095</name>
</gene>
<comment type="caution">
    <text evidence="10">The sequence shown here is derived from an EMBL/GenBank/DDBJ whole genome shotgun (WGS) entry which is preliminary data.</text>
</comment>
<evidence type="ECO:0000256" key="6">
    <source>
        <dbReference type="ARBA" id="ARBA00022989"/>
    </source>
</evidence>
<dbReference type="Gene3D" id="1.10.3720.10">
    <property type="entry name" value="MetI-like"/>
    <property type="match status" value="1"/>
</dbReference>